<sequence length="247" mass="28540">MNNIILCEGSTDYFLLQYYMREAYQWIDDKSIQANALKLPKQKSRNLIKNSNILTIMSVGGCSRLGEGLRAVLDRNYLSPPDLSNAYSNIVIITDRDEAGTEQSFIQVVSSILTEYNVTYTDTFTNNHWIHCKMTNQMGVDEEFSILLMIIPFEENGAMETFLLNAISTDEPYDKIIIDSCNHLVDNVDPDAKYLSSRRYITKAKFDTYFSIRTPAEQFAERQNILKNVKWEQYTKLQTEFEKLGEL</sequence>
<dbReference type="SUPFAM" id="SSF160945">
    <property type="entry name" value="PH0156-like"/>
    <property type="match status" value="1"/>
</dbReference>
<dbReference type="Pfam" id="PF11536">
    <property type="entry name" value="DUF3226"/>
    <property type="match status" value="1"/>
</dbReference>
<dbReference type="RefSeq" id="WP_057572966.1">
    <property type="nucleotide sequence ID" value="NZ_CZAB01000088.1"/>
</dbReference>
<gene>
    <name evidence="1" type="ORF">ERS852480_04875</name>
</gene>
<evidence type="ECO:0008006" key="3">
    <source>
        <dbReference type="Google" id="ProtNLM"/>
    </source>
</evidence>
<proteinExistence type="predicted"/>
<dbReference type="EMBL" id="CZAB01000088">
    <property type="protein sequence ID" value="CUQ10754.1"/>
    <property type="molecule type" value="Genomic_DNA"/>
</dbReference>
<evidence type="ECO:0000313" key="2">
    <source>
        <dbReference type="Proteomes" id="UP000095512"/>
    </source>
</evidence>
<dbReference type="InterPro" id="IPR024508">
    <property type="entry name" value="DUF3226"/>
</dbReference>
<protein>
    <recommendedName>
        <fullName evidence="3">DUF3226 domain-containing protein</fullName>
    </recommendedName>
</protein>
<dbReference type="AlphaFoldDB" id="A0A174TKW3"/>
<name>A0A174TKW3_9FIRM</name>
<dbReference type="Gene3D" id="3.40.50.10620">
    <property type="entry name" value="PH0156-like domains"/>
    <property type="match status" value="1"/>
</dbReference>
<accession>A0A174TKW3</accession>
<organism evidence="1 2">
    <name type="scientific">Enterocloster clostridioformis</name>
    <dbReference type="NCBI Taxonomy" id="1531"/>
    <lineage>
        <taxon>Bacteria</taxon>
        <taxon>Bacillati</taxon>
        <taxon>Bacillota</taxon>
        <taxon>Clostridia</taxon>
        <taxon>Lachnospirales</taxon>
        <taxon>Lachnospiraceae</taxon>
        <taxon>Enterocloster</taxon>
    </lineage>
</organism>
<evidence type="ECO:0000313" key="1">
    <source>
        <dbReference type="EMBL" id="CUQ10754.1"/>
    </source>
</evidence>
<dbReference type="Proteomes" id="UP000095512">
    <property type="component" value="Unassembled WGS sequence"/>
</dbReference>
<reference evidence="1 2" key="1">
    <citation type="submission" date="2015-09" db="EMBL/GenBank/DDBJ databases">
        <authorList>
            <consortium name="Pathogen Informatics"/>
        </authorList>
    </citation>
    <scope>NUCLEOTIDE SEQUENCE [LARGE SCALE GENOMIC DNA]</scope>
    <source>
        <strain evidence="1 2">2789STDY5834865</strain>
    </source>
</reference>